<feature type="transmembrane region" description="Helical" evidence="1">
    <location>
        <begin position="137"/>
        <end position="157"/>
    </location>
</feature>
<keyword evidence="3" id="KW-1185">Reference proteome</keyword>
<feature type="transmembrane region" description="Helical" evidence="1">
    <location>
        <begin position="187"/>
        <end position="208"/>
    </location>
</feature>
<proteinExistence type="predicted"/>
<evidence type="ECO:0000313" key="3">
    <source>
        <dbReference type="Proteomes" id="UP000692954"/>
    </source>
</evidence>
<feature type="transmembrane region" description="Helical" evidence="1">
    <location>
        <begin position="106"/>
        <end position="125"/>
    </location>
</feature>
<protein>
    <recommendedName>
        <fullName evidence="4">Transmembrane protein</fullName>
    </recommendedName>
</protein>
<dbReference type="AlphaFoldDB" id="A0A8S1LWK4"/>
<dbReference type="OrthoDB" id="10322516at2759"/>
<keyword evidence="1" id="KW-0812">Transmembrane</keyword>
<feature type="transmembrane region" description="Helical" evidence="1">
    <location>
        <begin position="76"/>
        <end position="94"/>
    </location>
</feature>
<comment type="caution">
    <text evidence="2">The sequence shown here is derived from an EMBL/GenBank/DDBJ whole genome shotgun (WGS) entry which is preliminary data.</text>
</comment>
<gene>
    <name evidence="2" type="ORF">PSON_ATCC_30995.1.T0290151</name>
</gene>
<evidence type="ECO:0000313" key="2">
    <source>
        <dbReference type="EMBL" id="CAD8072410.1"/>
    </source>
</evidence>
<sequence>MESINQHKTQMEQQTNECIYQNEKKSHSRQESQTIQNKDFLTVTIIENKEPIKEIPIGKPTYLETQSQKELKSLKFCYGIFSLFIVGFILARILPQFIYDGCRVSAGVWIISIILYVSNIIYFNLLISKKLLCTLMVWMIVNCLTFLADLIATLIAFQAPLYYNECMTQDQISTSNDCQQKRDLKNAFSIMNVLFLLIIGVTHGCYCYKGYQIRKLIISQQKLANNVPNSVQMEY</sequence>
<dbReference type="Proteomes" id="UP000692954">
    <property type="component" value="Unassembled WGS sequence"/>
</dbReference>
<reference evidence="2" key="1">
    <citation type="submission" date="2021-01" db="EMBL/GenBank/DDBJ databases">
        <authorList>
            <consortium name="Genoscope - CEA"/>
            <person name="William W."/>
        </authorList>
    </citation>
    <scope>NUCLEOTIDE SEQUENCE</scope>
</reference>
<evidence type="ECO:0000256" key="1">
    <source>
        <dbReference type="SAM" id="Phobius"/>
    </source>
</evidence>
<accession>A0A8S1LWK4</accession>
<dbReference type="EMBL" id="CAJJDN010000029">
    <property type="protein sequence ID" value="CAD8072410.1"/>
    <property type="molecule type" value="Genomic_DNA"/>
</dbReference>
<organism evidence="2 3">
    <name type="scientific">Paramecium sonneborni</name>
    <dbReference type="NCBI Taxonomy" id="65129"/>
    <lineage>
        <taxon>Eukaryota</taxon>
        <taxon>Sar</taxon>
        <taxon>Alveolata</taxon>
        <taxon>Ciliophora</taxon>
        <taxon>Intramacronucleata</taxon>
        <taxon>Oligohymenophorea</taxon>
        <taxon>Peniculida</taxon>
        <taxon>Parameciidae</taxon>
        <taxon>Paramecium</taxon>
    </lineage>
</organism>
<keyword evidence="1" id="KW-1133">Transmembrane helix</keyword>
<evidence type="ECO:0008006" key="4">
    <source>
        <dbReference type="Google" id="ProtNLM"/>
    </source>
</evidence>
<keyword evidence="1" id="KW-0472">Membrane</keyword>
<name>A0A8S1LWK4_9CILI</name>